<protein>
    <submittedName>
        <fullName evidence="1">GrpB-like predicted nucleotidyltransferase (UPF0157 family)</fullName>
    </submittedName>
</protein>
<evidence type="ECO:0000313" key="2">
    <source>
        <dbReference type="Proteomes" id="UP001549257"/>
    </source>
</evidence>
<dbReference type="RefSeq" id="WP_354023706.1">
    <property type="nucleotide sequence ID" value="NZ_JBEPSJ010000001.1"/>
</dbReference>
<evidence type="ECO:0000313" key="1">
    <source>
        <dbReference type="EMBL" id="MET4581540.1"/>
    </source>
</evidence>
<proteinExistence type="predicted"/>
<gene>
    <name evidence="1" type="ORF">ABIE21_001030</name>
</gene>
<dbReference type="PANTHER" id="PTHR34822">
    <property type="entry name" value="GRPB DOMAIN PROTEIN (AFU_ORTHOLOGUE AFUA_1G01530)"/>
    <property type="match status" value="1"/>
</dbReference>
<organism evidence="1 2">
    <name type="scientific">Conyzicola nivalis</name>
    <dbReference type="NCBI Taxonomy" id="1477021"/>
    <lineage>
        <taxon>Bacteria</taxon>
        <taxon>Bacillati</taxon>
        <taxon>Actinomycetota</taxon>
        <taxon>Actinomycetes</taxon>
        <taxon>Micrococcales</taxon>
        <taxon>Microbacteriaceae</taxon>
        <taxon>Conyzicola</taxon>
    </lineage>
</organism>
<dbReference type="Gene3D" id="3.30.460.10">
    <property type="entry name" value="Beta Polymerase, domain 2"/>
    <property type="match status" value="1"/>
</dbReference>
<sequence length="188" mass="20909">MKDSAKPRRADVDDVDLIGGTERRHLEVVDYDDRWPAIFAEHHARLAAALRGVPVEIEHIGSTSVPGLPAKPIIDIVVAVDDITAEEDYLDAIVAAGYLLRVREPGHRMARTPALDVHVHIYQKGDAAVTRYLLFRDRLREVADDRELYARTKEALIRQGFDDMNAYSDAKTDVIAGIMARALAAEAE</sequence>
<dbReference type="Proteomes" id="UP001549257">
    <property type="component" value="Unassembled WGS sequence"/>
</dbReference>
<accession>A0ABV2QKG8</accession>
<dbReference type="EMBL" id="JBEPSJ010000001">
    <property type="protein sequence ID" value="MET4581540.1"/>
    <property type="molecule type" value="Genomic_DNA"/>
</dbReference>
<keyword evidence="2" id="KW-1185">Reference proteome</keyword>
<dbReference type="InterPro" id="IPR043519">
    <property type="entry name" value="NT_sf"/>
</dbReference>
<dbReference type="Pfam" id="PF04229">
    <property type="entry name" value="GrpB"/>
    <property type="match status" value="1"/>
</dbReference>
<comment type="caution">
    <text evidence="1">The sequence shown here is derived from an EMBL/GenBank/DDBJ whole genome shotgun (WGS) entry which is preliminary data.</text>
</comment>
<name>A0ABV2QKG8_9MICO</name>
<dbReference type="SUPFAM" id="SSF81301">
    <property type="entry name" value="Nucleotidyltransferase"/>
    <property type="match status" value="1"/>
</dbReference>
<dbReference type="PANTHER" id="PTHR34822:SF1">
    <property type="entry name" value="GRPB FAMILY PROTEIN"/>
    <property type="match status" value="1"/>
</dbReference>
<dbReference type="InterPro" id="IPR007344">
    <property type="entry name" value="GrpB/CoaE"/>
</dbReference>
<reference evidence="1 2" key="1">
    <citation type="submission" date="2024-06" db="EMBL/GenBank/DDBJ databases">
        <title>Sorghum-associated microbial communities from plants grown in Nebraska, USA.</title>
        <authorList>
            <person name="Schachtman D."/>
        </authorList>
    </citation>
    <scope>NUCLEOTIDE SEQUENCE [LARGE SCALE GENOMIC DNA]</scope>
    <source>
        <strain evidence="1 2">2857</strain>
    </source>
</reference>